<reference evidence="11" key="1">
    <citation type="submission" date="2023-07" db="EMBL/GenBank/DDBJ databases">
        <title>A draft genome of Kazachstania heterogenica Y-27499.</title>
        <authorList>
            <person name="Donic C."/>
            <person name="Kralova J.S."/>
            <person name="Fidel L."/>
            <person name="Ben-Dor S."/>
            <person name="Jung S."/>
        </authorList>
    </citation>
    <scope>NUCLEOTIDE SEQUENCE [LARGE SCALE GENOMIC DNA]</scope>
    <source>
        <strain evidence="11">Y27499</strain>
    </source>
</reference>
<keyword evidence="11" id="KW-1185">Reference proteome</keyword>
<protein>
    <recommendedName>
        <fullName evidence="5">Transcription factor MBP1</fullName>
    </recommendedName>
</protein>
<dbReference type="PANTHER" id="PTHR43828:SF15">
    <property type="entry name" value="TRANSCRIPTION FACTOR MBP1"/>
    <property type="match status" value="1"/>
</dbReference>
<evidence type="ECO:0000313" key="11">
    <source>
        <dbReference type="Proteomes" id="UP001306508"/>
    </source>
</evidence>
<feature type="repeat" description="ANK" evidence="6">
    <location>
        <begin position="546"/>
        <end position="578"/>
    </location>
</feature>
<sequence length="848" mass="95998">MSNQIYFAKYSGVDVYELIHPTGSVMKRKKDNWVNATHILKAANFAKAKRTRILEREILGETHEKVQGGFGKYQGTWVPLELAISLASKFDVYTELKPLFDFVHRDGEPEPPRAPKHHHASRADGRKKATKSASMSALNDKQSAHITSSLTTSSPLLITTSQPLLINITDKPTKKPTVSKSTVPRKRGRPPSNSKKKAEVSRGLNRSQSDIGVTRPTMSNAIIDSTQLLQSKISKVLEPLEELQNNKHNNSYSYTNKTTVNNSHTASLSQQVPIITSNRVIPHFKELEINDGLSSDIESSQIHESELRKGDFQQLRQQQLQHIHGPDSPNMSSPSLPTSPAQLGGSSPFSEHNYDALGTSPVVSSIPKYVSHTRPQTSDINDNVNKYLTGLVDYFISNESKTNKDIPPELLLPPMHSAPYIDVPIDPELHTAFHWTCSMGTLPIIEALYQVGSSPHSVNSSGQTPLMRSSMFHNSYTKRSFPKIFELLRETVFDVDSNLQTVIHHIVKRKSSTPSAVYYLDIVLSKLKDFASQQRIELLLNATDCHGDTALHIAAKNGDEKFFNTLISNGALCTVPNKDDLTPNEIMNQHYKEALRNQADMDHNKVRDSLLEDSLSLSNDYNMYPSAAATKFSRGIPNIVRSMKNIADRYNQIFQERENELRTLEKTLASMRNTAVKCNTRLVDLLYKNYEVSDDRNNLHLAINKENIEKLLLLQKNVTNSAREEVYQLQKNLHSKIEKAQLYKLKSYIDNNKSDNDIDTEDDCDTKKHEENDMTDELYKVLRQSIRLEKYQYKRKIIIQKIINSIKGNNNIPKYRKMISQGTEISTDQIDDMLHVILQNLENLNDKS</sequence>
<gene>
    <name evidence="10" type="ORF">RI543_003071</name>
</gene>
<dbReference type="FunFam" id="3.10.260.10:FF:000004">
    <property type="entry name" value="Transcription factor MBP1"/>
    <property type="match status" value="1"/>
</dbReference>
<keyword evidence="2 6" id="KW-0040">ANK repeat</keyword>
<dbReference type="PROSITE" id="PS51299">
    <property type="entry name" value="HTH_APSES"/>
    <property type="match status" value="1"/>
</dbReference>
<evidence type="ECO:0000256" key="6">
    <source>
        <dbReference type="PROSITE-ProRule" id="PRU00023"/>
    </source>
</evidence>
<evidence type="ECO:0000256" key="1">
    <source>
        <dbReference type="ARBA" id="ARBA00022737"/>
    </source>
</evidence>
<accession>A0AAN7WJ21</accession>
<dbReference type="SMART" id="SM00248">
    <property type="entry name" value="ANK"/>
    <property type="match status" value="4"/>
</dbReference>
<dbReference type="PROSITE" id="PS50297">
    <property type="entry name" value="ANK_REP_REGION"/>
    <property type="match status" value="1"/>
</dbReference>
<dbReference type="EMBL" id="JAWIZZ010000047">
    <property type="protein sequence ID" value="KAK5779184.1"/>
    <property type="molecule type" value="Genomic_DNA"/>
</dbReference>
<dbReference type="InterPro" id="IPR036770">
    <property type="entry name" value="Ankyrin_rpt-contain_sf"/>
</dbReference>
<evidence type="ECO:0000256" key="8">
    <source>
        <dbReference type="SAM" id="MobiDB-lite"/>
    </source>
</evidence>
<dbReference type="Proteomes" id="UP001306508">
    <property type="component" value="Unassembled WGS sequence"/>
</dbReference>
<dbReference type="AlphaFoldDB" id="A0AAN7WJ21"/>
<dbReference type="PROSITE" id="PS50088">
    <property type="entry name" value="ANK_REPEAT"/>
    <property type="match status" value="1"/>
</dbReference>
<dbReference type="Gene3D" id="1.25.40.20">
    <property type="entry name" value="Ankyrin repeat-containing domain"/>
    <property type="match status" value="1"/>
</dbReference>
<keyword evidence="3" id="KW-0238">DNA-binding</keyword>
<comment type="function">
    <text evidence="4">Binds to MCB elements (Mlu I cell cycle box) found in the promoter of most DNA synthesis genes. Transcriptional activation by MBF has an important role in the transition from G1 to S phase. It may have a dual role in that it behaves as an activator of transcription at the G1-S boundary and as a repressor during other stages of the cell cycle.</text>
</comment>
<evidence type="ECO:0000256" key="3">
    <source>
        <dbReference type="ARBA" id="ARBA00023125"/>
    </source>
</evidence>
<dbReference type="SUPFAM" id="SSF54616">
    <property type="entry name" value="DNA-binding domain of Mlu1-box binding protein MBP1"/>
    <property type="match status" value="1"/>
</dbReference>
<feature type="compositionally biased region" description="Polar residues" evidence="8">
    <location>
        <begin position="329"/>
        <end position="350"/>
    </location>
</feature>
<dbReference type="GO" id="GO:0003677">
    <property type="term" value="F:DNA binding"/>
    <property type="evidence" value="ECO:0007669"/>
    <property type="project" value="UniProtKB-KW"/>
</dbReference>
<feature type="domain" description="HTH APSES-type" evidence="9">
    <location>
        <begin position="5"/>
        <end position="111"/>
    </location>
</feature>
<dbReference type="Gene3D" id="3.10.260.10">
    <property type="entry name" value="Transcription regulator HTH, APSES-type DNA-binding domain"/>
    <property type="match status" value="1"/>
</dbReference>
<feature type="region of interest" description="Disordered" evidence="8">
    <location>
        <begin position="107"/>
        <end position="142"/>
    </location>
</feature>
<proteinExistence type="predicted"/>
<dbReference type="InterPro" id="IPR002110">
    <property type="entry name" value="Ankyrin_rpt"/>
</dbReference>
<dbReference type="SMART" id="SM01252">
    <property type="entry name" value="KilA-N"/>
    <property type="match status" value="1"/>
</dbReference>
<feature type="region of interest" description="Disordered" evidence="8">
    <location>
        <begin position="167"/>
        <end position="216"/>
    </location>
</feature>
<dbReference type="GO" id="GO:0033309">
    <property type="term" value="C:SBF transcription complex"/>
    <property type="evidence" value="ECO:0007669"/>
    <property type="project" value="TreeGrafter"/>
</dbReference>
<comment type="caution">
    <text evidence="10">The sequence shown here is derived from an EMBL/GenBank/DDBJ whole genome shotgun (WGS) entry which is preliminary data.</text>
</comment>
<dbReference type="SUPFAM" id="SSF48403">
    <property type="entry name" value="Ankyrin repeat"/>
    <property type="match status" value="1"/>
</dbReference>
<keyword evidence="1" id="KW-0677">Repeat</keyword>
<dbReference type="Pfam" id="PF00023">
    <property type="entry name" value="Ank"/>
    <property type="match status" value="1"/>
</dbReference>
<feature type="compositionally biased region" description="Polar residues" evidence="8">
    <location>
        <begin position="204"/>
        <end position="216"/>
    </location>
</feature>
<dbReference type="InterPro" id="IPR051642">
    <property type="entry name" value="SWI6-like"/>
</dbReference>
<evidence type="ECO:0000259" key="9">
    <source>
        <dbReference type="PROSITE" id="PS51299"/>
    </source>
</evidence>
<organism evidence="10 11">
    <name type="scientific">Arxiozyma heterogenica</name>
    <dbReference type="NCBI Taxonomy" id="278026"/>
    <lineage>
        <taxon>Eukaryota</taxon>
        <taxon>Fungi</taxon>
        <taxon>Dikarya</taxon>
        <taxon>Ascomycota</taxon>
        <taxon>Saccharomycotina</taxon>
        <taxon>Saccharomycetes</taxon>
        <taxon>Saccharomycetales</taxon>
        <taxon>Saccharomycetaceae</taxon>
        <taxon>Arxiozyma</taxon>
    </lineage>
</organism>
<evidence type="ECO:0000256" key="2">
    <source>
        <dbReference type="ARBA" id="ARBA00023043"/>
    </source>
</evidence>
<dbReference type="InterPro" id="IPR018004">
    <property type="entry name" value="KilA/APSES_HTH"/>
</dbReference>
<keyword evidence="7" id="KW-0175">Coiled coil</keyword>
<dbReference type="PANTHER" id="PTHR43828">
    <property type="entry name" value="ASPARAGINASE"/>
    <property type="match status" value="1"/>
</dbReference>
<feature type="region of interest" description="Disordered" evidence="8">
    <location>
        <begin position="298"/>
        <end position="352"/>
    </location>
</feature>
<dbReference type="Pfam" id="PF04383">
    <property type="entry name" value="KilA-N"/>
    <property type="match status" value="1"/>
</dbReference>
<dbReference type="GO" id="GO:0030907">
    <property type="term" value="C:MBF transcription complex"/>
    <property type="evidence" value="ECO:0007669"/>
    <property type="project" value="TreeGrafter"/>
</dbReference>
<feature type="compositionally biased region" description="Basic and acidic residues" evidence="8">
    <location>
        <begin position="301"/>
        <end position="311"/>
    </location>
</feature>
<feature type="compositionally biased region" description="Polar residues" evidence="8">
    <location>
        <begin position="131"/>
        <end position="142"/>
    </location>
</feature>
<name>A0AAN7WJ21_9SACH</name>
<evidence type="ECO:0000256" key="4">
    <source>
        <dbReference type="ARBA" id="ARBA00054211"/>
    </source>
</evidence>
<evidence type="ECO:0000256" key="7">
    <source>
        <dbReference type="SAM" id="Coils"/>
    </source>
</evidence>
<dbReference type="GO" id="GO:0001228">
    <property type="term" value="F:DNA-binding transcription activator activity, RNA polymerase II-specific"/>
    <property type="evidence" value="ECO:0007669"/>
    <property type="project" value="UniProtKB-ARBA"/>
</dbReference>
<dbReference type="InterPro" id="IPR003163">
    <property type="entry name" value="Tscrpt_reg_HTH_APSES-type"/>
</dbReference>
<dbReference type="InterPro" id="IPR036887">
    <property type="entry name" value="HTH_APSES_sf"/>
</dbReference>
<feature type="coiled-coil region" evidence="7">
    <location>
        <begin position="647"/>
        <end position="674"/>
    </location>
</feature>
<evidence type="ECO:0000313" key="10">
    <source>
        <dbReference type="EMBL" id="KAK5779184.1"/>
    </source>
</evidence>
<evidence type="ECO:0000256" key="5">
    <source>
        <dbReference type="ARBA" id="ARBA00073969"/>
    </source>
</evidence>